<evidence type="ECO:0000256" key="2">
    <source>
        <dbReference type="SAM" id="Phobius"/>
    </source>
</evidence>
<keyword evidence="4" id="KW-1185">Reference proteome</keyword>
<name>A0A1H9NJP9_9PSEU</name>
<dbReference type="Proteomes" id="UP000199503">
    <property type="component" value="Unassembled WGS sequence"/>
</dbReference>
<dbReference type="STRING" id="65499.SAMN04488000_108188"/>
<reference evidence="4" key="1">
    <citation type="submission" date="2016-10" db="EMBL/GenBank/DDBJ databases">
        <authorList>
            <person name="Varghese N."/>
            <person name="Submissions S."/>
        </authorList>
    </citation>
    <scope>NUCLEOTIDE SEQUENCE [LARGE SCALE GENOMIC DNA]</scope>
    <source>
        <strain evidence="4">DSM 44437</strain>
    </source>
</reference>
<accession>A0A1H9NJP9</accession>
<evidence type="ECO:0000256" key="1">
    <source>
        <dbReference type="SAM" id="MobiDB-lite"/>
    </source>
</evidence>
<feature type="region of interest" description="Disordered" evidence="1">
    <location>
        <begin position="1"/>
        <end position="21"/>
    </location>
</feature>
<organism evidence="3 4">
    <name type="scientific">Lentzea albida</name>
    <dbReference type="NCBI Taxonomy" id="65499"/>
    <lineage>
        <taxon>Bacteria</taxon>
        <taxon>Bacillati</taxon>
        <taxon>Actinomycetota</taxon>
        <taxon>Actinomycetes</taxon>
        <taxon>Pseudonocardiales</taxon>
        <taxon>Pseudonocardiaceae</taxon>
        <taxon>Lentzea</taxon>
    </lineage>
</organism>
<evidence type="ECO:0008006" key="5">
    <source>
        <dbReference type="Google" id="ProtNLM"/>
    </source>
</evidence>
<sequence length="428" mass="45769">MHGPQQPYPTHGYPQPYPFQQYPPPKKKRTGLIVVAVLAAVVLVGGGITAAILVKGGGEQAVPEPEAADSGVIAQEVDAEPVEYGDVVVIDACTVMPASLLEEVGFRDAAHGWHSQVYLPRSVPVADATVKPQSDAISMCLYESTAEGGIERFTLSVRQPPFNHMGTAGYVGKDDTPVTVAGLKGSVSPGLSPDSFDASLVSADGKAQVNLGASRMGNVKEITDPKATFMVLLERVAANFAKGPQGRTTHVHTGRYASVPNACEILSSERFQEITSSKDSGVVEADYYEQETADRFEDTSLYSNLQECRRLSPEWWDAGNRGQRKALKISLRTYRDAGMAIKDAQDCNPDSPSRKVTGEAAMSAEKIGDGAACSYLQGDSPTISFLAGRTQVRLTGYGDWAPDDPKAYVQAFTPIAQKLADEVRKAIG</sequence>
<dbReference type="EMBL" id="FOFV01000008">
    <property type="protein sequence ID" value="SER36190.1"/>
    <property type="molecule type" value="Genomic_DNA"/>
</dbReference>
<evidence type="ECO:0000313" key="4">
    <source>
        <dbReference type="Proteomes" id="UP000199503"/>
    </source>
</evidence>
<evidence type="ECO:0000313" key="3">
    <source>
        <dbReference type="EMBL" id="SER36190.1"/>
    </source>
</evidence>
<dbReference type="AlphaFoldDB" id="A0A1H9NJP9"/>
<proteinExistence type="predicted"/>
<gene>
    <name evidence="3" type="ORF">SAMN04488000_108188</name>
</gene>
<feature type="transmembrane region" description="Helical" evidence="2">
    <location>
        <begin position="32"/>
        <end position="54"/>
    </location>
</feature>
<keyword evidence="2" id="KW-0472">Membrane</keyword>
<protein>
    <recommendedName>
        <fullName evidence="5">DUF3558 domain-containing protein</fullName>
    </recommendedName>
</protein>
<keyword evidence="2" id="KW-0812">Transmembrane</keyword>
<keyword evidence="2" id="KW-1133">Transmembrane helix</keyword>